<keyword evidence="1" id="KW-1133">Transmembrane helix</keyword>
<name>A0A6I6K144_9BACT</name>
<evidence type="ECO:0000313" key="2">
    <source>
        <dbReference type="EMBL" id="QGY46142.1"/>
    </source>
</evidence>
<dbReference type="RefSeq" id="WP_158869282.1">
    <property type="nucleotide sequence ID" value="NZ_CP046401.1"/>
</dbReference>
<reference evidence="2 3" key="1">
    <citation type="submission" date="2019-11" db="EMBL/GenBank/DDBJ databases">
        <authorList>
            <person name="Zheng R.K."/>
            <person name="Sun C.M."/>
        </authorList>
    </citation>
    <scope>NUCLEOTIDE SEQUENCE [LARGE SCALE GENOMIC DNA]</scope>
    <source>
        <strain evidence="2 3">WC007</strain>
    </source>
</reference>
<feature type="transmembrane region" description="Helical" evidence="1">
    <location>
        <begin position="21"/>
        <end position="39"/>
    </location>
</feature>
<accession>A0A6I6K144</accession>
<keyword evidence="3" id="KW-1185">Reference proteome</keyword>
<evidence type="ECO:0000313" key="3">
    <source>
        <dbReference type="Proteomes" id="UP000428260"/>
    </source>
</evidence>
<gene>
    <name evidence="2" type="ORF">GM418_21465</name>
</gene>
<protein>
    <submittedName>
        <fullName evidence="2">Uncharacterized protein</fullName>
    </submittedName>
</protein>
<evidence type="ECO:0000256" key="1">
    <source>
        <dbReference type="SAM" id="Phobius"/>
    </source>
</evidence>
<dbReference type="KEGG" id="mcos:GM418_21465"/>
<feature type="transmembrane region" description="Helical" evidence="1">
    <location>
        <begin position="59"/>
        <end position="76"/>
    </location>
</feature>
<proteinExistence type="predicted"/>
<keyword evidence="1" id="KW-0812">Transmembrane</keyword>
<keyword evidence="1" id="KW-0472">Membrane</keyword>
<sequence>MDSISKQQTGISSATLESMRLTGQMMSLGVATLIIHLFIGDGNIIPSTHPLFMRSVKLLFIIFSALCFSGIFVSWVRGKRNY</sequence>
<dbReference type="Proteomes" id="UP000428260">
    <property type="component" value="Chromosome"/>
</dbReference>
<dbReference type="AlphaFoldDB" id="A0A6I6K144"/>
<dbReference type="EMBL" id="CP046401">
    <property type="protein sequence ID" value="QGY46142.1"/>
    <property type="molecule type" value="Genomic_DNA"/>
</dbReference>
<organism evidence="2 3">
    <name type="scientific">Maribellus comscasis</name>
    <dbReference type="NCBI Taxonomy" id="2681766"/>
    <lineage>
        <taxon>Bacteria</taxon>
        <taxon>Pseudomonadati</taxon>
        <taxon>Bacteroidota</taxon>
        <taxon>Bacteroidia</taxon>
        <taxon>Marinilabiliales</taxon>
        <taxon>Prolixibacteraceae</taxon>
        <taxon>Maribellus</taxon>
    </lineage>
</organism>